<dbReference type="Gene3D" id="2.40.160.50">
    <property type="entry name" value="membrane protein fhac: a member of the omp85/tpsb transporter family"/>
    <property type="match status" value="1"/>
</dbReference>
<evidence type="ECO:0000313" key="2">
    <source>
        <dbReference type="EMBL" id="GEJ56951.1"/>
    </source>
</evidence>
<organism evidence="2 3">
    <name type="scientific">Anaeromyxobacter diazotrophicus</name>
    <dbReference type="NCBI Taxonomy" id="2590199"/>
    <lineage>
        <taxon>Bacteria</taxon>
        <taxon>Pseudomonadati</taxon>
        <taxon>Myxococcota</taxon>
        <taxon>Myxococcia</taxon>
        <taxon>Myxococcales</taxon>
        <taxon>Cystobacterineae</taxon>
        <taxon>Anaeromyxobacteraceae</taxon>
        <taxon>Anaeromyxobacter</taxon>
    </lineage>
</organism>
<keyword evidence="1" id="KW-0732">Signal</keyword>
<dbReference type="Proteomes" id="UP000503640">
    <property type="component" value="Unassembled WGS sequence"/>
</dbReference>
<dbReference type="Gene3D" id="2.120.10.30">
    <property type="entry name" value="TolB, C-terminal domain"/>
    <property type="match status" value="1"/>
</dbReference>
<dbReference type="RefSeq" id="WP_176064412.1">
    <property type="nucleotide sequence ID" value="NZ_BJTG01000003.1"/>
</dbReference>
<protein>
    <recommendedName>
        <fullName evidence="4">WD40 domain protein beta Propeller</fullName>
    </recommendedName>
</protein>
<dbReference type="EMBL" id="BJTG01000003">
    <property type="protein sequence ID" value="GEJ56951.1"/>
    <property type="molecule type" value="Genomic_DNA"/>
</dbReference>
<evidence type="ECO:0000256" key="1">
    <source>
        <dbReference type="SAM" id="SignalP"/>
    </source>
</evidence>
<evidence type="ECO:0008006" key="4">
    <source>
        <dbReference type="Google" id="ProtNLM"/>
    </source>
</evidence>
<dbReference type="SUPFAM" id="SSF82171">
    <property type="entry name" value="DPP6 N-terminal domain-like"/>
    <property type="match status" value="1"/>
</dbReference>
<feature type="chain" id="PRO_5029829528" description="WD40 domain protein beta Propeller" evidence="1">
    <location>
        <begin position="19"/>
        <end position="1044"/>
    </location>
</feature>
<proteinExistence type="predicted"/>
<dbReference type="InterPro" id="IPR011042">
    <property type="entry name" value="6-blade_b-propeller_TolB-like"/>
</dbReference>
<sequence>MPRLLAALWLAAAPLAAAAQGLELGRPDVGEALRRMDRLHEQAARTGLAAPGPLQQTFVLPERPGQNQVSWYEFDWQHLDVPSPTGGEGGIRLYYYRRERAVAERALPVIRNAYLRLVDQFHYTPTKQIPYILYASQREFQATNVFQVSESVLGVTSPRDLKMSLPYFGNHELFREVSTHELVHQFTIQKLLDLAGAEDASSPIDALPLWFIEGLAEYYAKGGLDPETDLYLRDLVWNPDPERHYQVVAFAEDRYRGYIPTYKLGQARVAFVAEVYGPEKIQAYLESAVMLGSAPGEHGFGALTQRVLNEPLEQVDTRWRAWLKRRYYPAYAGRQDLAQLRELSELPAEPEAAQVSPDGQLVFFRGIDREAGRARLYLMDARWPRGAVRVASDNQPGVESLHPIEHSVMAVAEGVLAFSAQAGAGDVLYVQRFRHVPPRGGKPPELALGERRRLDLRHPSGRRFIEISDPTFSPDARLIAFAGMTDAGQQDVYVVPVEGGAVRQLTDDPYAERDLAWGADGLYASSDATDHGRFNLFRLDPATGARTRLTTGAWDDRAPRPQADGSVLFSSDAAGKPDLYVLRGEEVRRLTDFATGLTSPAVAPQARGVWASTFYRGRFRLVEVPRVTWLDEPPLHLAAAGPPLAIPQDEFPPAVPSYDPYALGNWKPEAGYIYGGGASNAVAGSAALLFSDVLRDHVGYLQLSVLGSFEYTQALALFESRAGRTAWVLGAFHFVQEQLDLVNPDLAFLQRDFGVLGSLRFPIDRFRRWEAELSVGGVQRYCLTTLTNSLISCGGVDPTLPGVAGWRQRNGGTQLELGPTFRYGYDTVRYDPTAGPLAGNALLLEVGGQYLPWLRAVSGFARGDATTYFQISGRAKFFLRAAAGTSFAPDDPGRTWARTWWLTAADNLRGYYWNDLAYLIGRNYWVANAELQLPLDPVLRLAIFDSLFGVAALDFGGVFNDWSTRAGCDIQRDRCPDGNQVRPSDLGAWDVRTLTGVLGVNMLFGPLLLRVHFGHPFDIKGVRTPALRDGTSWVTNVTLRYFFF</sequence>
<accession>A0A7I9VKN2</accession>
<keyword evidence="3" id="KW-1185">Reference proteome</keyword>
<gene>
    <name evidence="2" type="ORF">AMYX_16920</name>
</gene>
<feature type="signal peptide" evidence="1">
    <location>
        <begin position="1"/>
        <end position="18"/>
    </location>
</feature>
<dbReference type="InterPro" id="IPR011659">
    <property type="entry name" value="WD40"/>
</dbReference>
<evidence type="ECO:0000313" key="3">
    <source>
        <dbReference type="Proteomes" id="UP000503640"/>
    </source>
</evidence>
<comment type="caution">
    <text evidence="2">The sequence shown here is derived from an EMBL/GenBank/DDBJ whole genome shotgun (WGS) entry which is preliminary data.</text>
</comment>
<name>A0A7I9VKN2_9BACT</name>
<dbReference type="Pfam" id="PF07676">
    <property type="entry name" value="PD40"/>
    <property type="match status" value="1"/>
</dbReference>
<reference evidence="3" key="1">
    <citation type="journal article" date="2020" name="Appl. Environ. Microbiol.">
        <title>Diazotrophic Anaeromyxobacter Isolates from Soils.</title>
        <authorList>
            <person name="Masuda Y."/>
            <person name="Yamanaka H."/>
            <person name="Xu Z.X."/>
            <person name="Shiratori Y."/>
            <person name="Aono T."/>
            <person name="Amachi S."/>
            <person name="Senoo K."/>
            <person name="Itoh H."/>
        </authorList>
    </citation>
    <scope>NUCLEOTIDE SEQUENCE [LARGE SCALE GENOMIC DNA]</scope>
    <source>
        <strain evidence="3">R267</strain>
    </source>
</reference>
<dbReference type="AlphaFoldDB" id="A0A7I9VKN2"/>